<dbReference type="Gene3D" id="2.60.40.10">
    <property type="entry name" value="Immunoglobulins"/>
    <property type="match status" value="1"/>
</dbReference>
<dbReference type="PANTHER" id="PTHR11412">
    <property type="entry name" value="MACROGLOBULIN / COMPLEMENT"/>
    <property type="match status" value="1"/>
</dbReference>
<evidence type="ECO:0000313" key="4">
    <source>
        <dbReference type="Proteomes" id="UP000194236"/>
    </source>
</evidence>
<sequence>MRIDVLTSNIHYCSAKQLDIIINATYTYGKPNEQTILLQTENLCLKNGSIKHSISNGIFPCQYRYNLPLNFYIRTTITDTSTNTKQQANSNNIVLTSRPYILSHSHTINYYRINYANYIVIDVKDFKQKPVSNVPLNVKIISQYGFEIQSYKISNDSSLKSDSNGLAIVTFSLTDSIGRLRVLATTNDTRFNHADQAILNFILFPFDKNEKAAIFIADKKKLFFQAGDQFQSKIDYYSEQIKPDSLFWIASSKGYIFHNEKIETSNQITLNITNQMVPNVRILVLAITNSEEVISDSILIHVEQKDCGVKIELDSNENVTIFEPGAEIKFRFHGNKNDIVAMNAIDESVYILRNKSAKLRFQKMMQTYDIGNGPGGGKNSLHIIDAAGFKVLQKKLNKEKYRNKRSMDDNCLLYNHLCCRMALLSARKSCDERYKIVKKYAKKPDCHTTFLQCCRCRWEDGLQTSTVHRPETSKSKPNYEFNHPMNSDERIESQIDEKNTRYDFRDSWLFDLILLNGR</sequence>
<dbReference type="InterPro" id="IPR013783">
    <property type="entry name" value="Ig-like_fold"/>
</dbReference>
<dbReference type="PANTHER" id="PTHR11412:SF166">
    <property type="entry name" value="NTR DOMAIN-CONTAINING PROTEIN"/>
    <property type="match status" value="1"/>
</dbReference>
<dbReference type="InterPro" id="IPR040839">
    <property type="entry name" value="MG4"/>
</dbReference>
<gene>
    <name evidence="3" type="ORF">BLA29_003834</name>
</gene>
<organism evidence="3 4">
    <name type="scientific">Euroglyphus maynei</name>
    <name type="common">Mayne's house dust mite</name>
    <dbReference type="NCBI Taxonomy" id="6958"/>
    <lineage>
        <taxon>Eukaryota</taxon>
        <taxon>Metazoa</taxon>
        <taxon>Ecdysozoa</taxon>
        <taxon>Arthropoda</taxon>
        <taxon>Chelicerata</taxon>
        <taxon>Arachnida</taxon>
        <taxon>Acari</taxon>
        <taxon>Acariformes</taxon>
        <taxon>Sarcoptiformes</taxon>
        <taxon>Astigmata</taxon>
        <taxon>Psoroptidia</taxon>
        <taxon>Analgoidea</taxon>
        <taxon>Pyroglyphidae</taxon>
        <taxon>Pyroglyphinae</taxon>
        <taxon>Euroglyphus</taxon>
    </lineage>
</organism>
<proteinExistence type="predicted"/>
<dbReference type="Gene3D" id="6.20.50.160">
    <property type="match status" value="1"/>
</dbReference>
<dbReference type="InterPro" id="IPR011625">
    <property type="entry name" value="A2M_N_BRD"/>
</dbReference>
<evidence type="ECO:0000256" key="1">
    <source>
        <dbReference type="SAM" id="MobiDB-lite"/>
    </source>
</evidence>
<evidence type="ECO:0000313" key="3">
    <source>
        <dbReference type="EMBL" id="OTF75432.1"/>
    </source>
</evidence>
<dbReference type="Pfam" id="PF17789">
    <property type="entry name" value="MG4"/>
    <property type="match status" value="1"/>
</dbReference>
<name>A0A1Y3B3N4_EURMA</name>
<dbReference type="InterPro" id="IPR050473">
    <property type="entry name" value="A2M/Complement_sys"/>
</dbReference>
<dbReference type="Gene3D" id="2.60.40.1930">
    <property type="match status" value="1"/>
</dbReference>
<comment type="caution">
    <text evidence="3">The sequence shown here is derived from an EMBL/GenBank/DDBJ whole genome shotgun (WGS) entry which is preliminary data.</text>
</comment>
<dbReference type="SMART" id="SM01359">
    <property type="entry name" value="A2M_N_2"/>
    <property type="match status" value="1"/>
</dbReference>
<dbReference type="EMBL" id="MUJZ01042040">
    <property type="protein sequence ID" value="OTF75432.1"/>
    <property type="molecule type" value="Genomic_DNA"/>
</dbReference>
<dbReference type="Pfam" id="PF07703">
    <property type="entry name" value="A2M_BRD"/>
    <property type="match status" value="1"/>
</dbReference>
<dbReference type="Proteomes" id="UP000194236">
    <property type="component" value="Unassembled WGS sequence"/>
</dbReference>
<accession>A0A1Y3B3N4</accession>
<protein>
    <recommendedName>
        <fullName evidence="2">Alpha-2-macroglobulin bait region domain-containing protein</fullName>
    </recommendedName>
</protein>
<feature type="domain" description="Alpha-2-macroglobulin bait region" evidence="2">
    <location>
        <begin position="213"/>
        <end position="352"/>
    </location>
</feature>
<dbReference type="AlphaFoldDB" id="A0A1Y3B3N4"/>
<evidence type="ECO:0000259" key="2">
    <source>
        <dbReference type="SMART" id="SM01359"/>
    </source>
</evidence>
<dbReference type="OrthoDB" id="6359008at2759"/>
<reference evidence="3 4" key="1">
    <citation type="submission" date="2017-03" db="EMBL/GenBank/DDBJ databases">
        <title>Genome Survey of Euroglyphus maynei.</title>
        <authorList>
            <person name="Arlian L.G."/>
            <person name="Morgan M.S."/>
            <person name="Rider S.D."/>
        </authorList>
    </citation>
    <scope>NUCLEOTIDE SEQUENCE [LARGE SCALE GENOMIC DNA]</scope>
    <source>
        <strain evidence="3">Arlian Lab</strain>
        <tissue evidence="3">Whole body</tissue>
    </source>
</reference>
<feature type="region of interest" description="Disordered" evidence="1">
    <location>
        <begin position="467"/>
        <end position="486"/>
    </location>
</feature>
<keyword evidence="4" id="KW-1185">Reference proteome</keyword>